<gene>
    <name evidence="1" type="ORF">V5O48_015928</name>
</gene>
<reference evidence="1 2" key="1">
    <citation type="submission" date="2024-02" db="EMBL/GenBank/DDBJ databases">
        <title>A draft genome for the cacao thread blight pathogen Marasmius crinis-equi.</title>
        <authorList>
            <person name="Cohen S.P."/>
            <person name="Baruah I.K."/>
            <person name="Amoako-Attah I."/>
            <person name="Bukari Y."/>
            <person name="Meinhardt L.W."/>
            <person name="Bailey B.A."/>
        </authorList>
    </citation>
    <scope>NUCLEOTIDE SEQUENCE [LARGE SCALE GENOMIC DNA]</scope>
    <source>
        <strain evidence="1 2">GH-76</strain>
    </source>
</reference>
<dbReference type="Proteomes" id="UP001465976">
    <property type="component" value="Unassembled WGS sequence"/>
</dbReference>
<dbReference type="EMBL" id="JBAHYK010002013">
    <property type="protein sequence ID" value="KAL0566087.1"/>
    <property type="molecule type" value="Genomic_DNA"/>
</dbReference>
<evidence type="ECO:0000313" key="1">
    <source>
        <dbReference type="EMBL" id="KAL0566087.1"/>
    </source>
</evidence>
<organism evidence="1 2">
    <name type="scientific">Marasmius crinis-equi</name>
    <dbReference type="NCBI Taxonomy" id="585013"/>
    <lineage>
        <taxon>Eukaryota</taxon>
        <taxon>Fungi</taxon>
        <taxon>Dikarya</taxon>
        <taxon>Basidiomycota</taxon>
        <taxon>Agaricomycotina</taxon>
        <taxon>Agaricomycetes</taxon>
        <taxon>Agaricomycetidae</taxon>
        <taxon>Agaricales</taxon>
        <taxon>Marasmiineae</taxon>
        <taxon>Marasmiaceae</taxon>
        <taxon>Marasmius</taxon>
    </lineage>
</organism>
<protein>
    <submittedName>
        <fullName evidence="1">Uncharacterized protein</fullName>
    </submittedName>
</protein>
<name>A0ABR3ET83_9AGAR</name>
<sequence>MSVPLSNTSSYYHDGQEFEISVVVVINGSPDFSINTVRCPASCREIELHQVILEGLRHQGITTDPKSTFFVCQGKRLTQRDLGVHLGLKGAFDKEDLPTTAICQPIDPYAWTYNDALSHSTSQAPIQFVILQEPSVICMVVGTDPGLHRFLSVDPPSSQVTLRSHLVQEALACGIIIPEDASMYLDLGGPLAARHSFRYPTPGGTHELLKSSCTYGEARMRPGQLQLQVVFAQEDHDRIRYLDFPPPATKYIKLNENGPVILLIGPEACVPSFLDLKDATLIAAPSRALRSLDDSRTRIIILDPTRIIVENCRFKTGVSRVMSLVTGERGSGKTFFATFVLLLFDIRLEDKAKGIWKAGGLLGDTEIAKSIRSGDTKINPNSYLCLHLSLRGELMTNRKSPEDFRKLILRQLNVFCLNYASYVPRLGGLVNQSEKSLSARLDAILETCQQESRAVVFLGDDLDWPHQVYVRETLPRHEPQENAGNRTSSTETLRESCRELISVCRSVEKGLAKGGVSHAFVTATWPIILGSPNHTTGVIWHRHRVDTFSMPHLERILQDQSLKDALTMLNTAHPKWRNSLLEICGESYNPKFTAGFFGLLERVSFMKNKRDAPHRIAASFGGWKILHTREQLYLYSLLMEILEPIGEEDKGRDPYKDTKRLFLDKTEVEQLPARQPFLTSADLTTTAGLSRTVALILMESEGVLSMDRSISEGPGVSEASLKFSNSHLEADIGVLRAARATFMNKNKEIDPSLLPSQIEKHLQHSFHVDQELLFNEYAFQDYVLELLLSTKAAKDSFYVALKEIELRVQARDEPHKIKWGFLDIGVIPGQFNFKGVIHNFELKDIQLKYLFRGKFGRYPRSKSEILDFARWLMKKKPEHILEMPVRYYDEEQGKEVKLTVGEVVKGAQDQLEGYLVAMANGYEAYHEEKLPPCSPVCTDYRITPLEEQHSYTLVKGYVLVNVGSVRVLGKAGPEGKQMQAGTLEYKVANLPPVASYEKLREKRKKQAEYNSQFVPVELARYEKHNPRKRGAHGV</sequence>
<accession>A0ABR3ET83</accession>
<comment type="caution">
    <text evidence="1">The sequence shown here is derived from an EMBL/GenBank/DDBJ whole genome shotgun (WGS) entry which is preliminary data.</text>
</comment>
<proteinExistence type="predicted"/>
<evidence type="ECO:0000313" key="2">
    <source>
        <dbReference type="Proteomes" id="UP001465976"/>
    </source>
</evidence>
<keyword evidence="2" id="KW-1185">Reference proteome</keyword>